<dbReference type="InParanoid" id="A0A163LND7"/>
<dbReference type="InterPro" id="IPR001810">
    <property type="entry name" value="F-box_dom"/>
</dbReference>
<sequence length="269" mass="30513">MPFARLATKKKPRNQNSCILHSASSSFTSLPNEILCRVLTFLPTPDLIPLHTIPSVILKSMVANELIARLDRHQLGIRLYFDQEARWRYTLDMKLTHPKTPSSRLCFVPMARPPAEFSFFASKLLCRPTLYKVSLIATDEDLTSLPDNLLASALPLDIKHSGTLSNNNGFRYRVTAPQVTKSRPGERWLHPARFECDVDLLCQTKSGLTKWFDKLHGNKPRRRRMTALHTTAAEKLPSVQGQVAELGITHVMDKQHLDTHFLIPNILSQ</sequence>
<evidence type="ECO:0000259" key="1">
    <source>
        <dbReference type="PROSITE" id="PS50181"/>
    </source>
</evidence>
<reference evidence="2" key="1">
    <citation type="submission" date="2016-04" db="EMBL/GenBank/DDBJ databases">
        <authorList>
            <person name="Evans L.H."/>
            <person name="Alamgir A."/>
            <person name="Owens N."/>
            <person name="Weber N.D."/>
            <person name="Virtaneva K."/>
            <person name="Barbian K."/>
            <person name="Babar A."/>
            <person name="Rosenke K."/>
        </authorList>
    </citation>
    <scope>NUCLEOTIDE SEQUENCE [LARGE SCALE GENOMIC DNA]</scope>
    <source>
        <strain evidence="2">CBS 101.48</strain>
    </source>
</reference>
<feature type="domain" description="F-box" evidence="1">
    <location>
        <begin position="24"/>
        <end position="70"/>
    </location>
</feature>
<dbReference type="OrthoDB" id="2399195at2759"/>
<dbReference type="OMA" id="FDQESRW"/>
<keyword evidence="3" id="KW-1185">Reference proteome</keyword>
<gene>
    <name evidence="2" type="primary">ABSGL_00064.1 scaffold 129</name>
</gene>
<evidence type="ECO:0000313" key="3">
    <source>
        <dbReference type="Proteomes" id="UP000078561"/>
    </source>
</evidence>
<dbReference type="AlphaFoldDB" id="A0A163LND7"/>
<evidence type="ECO:0000313" key="2">
    <source>
        <dbReference type="EMBL" id="SAL94778.1"/>
    </source>
</evidence>
<dbReference type="EMBL" id="LT549931">
    <property type="protein sequence ID" value="SAL94778.1"/>
    <property type="molecule type" value="Genomic_DNA"/>
</dbReference>
<organism evidence="2">
    <name type="scientific">Absidia glauca</name>
    <name type="common">Pin mould</name>
    <dbReference type="NCBI Taxonomy" id="4829"/>
    <lineage>
        <taxon>Eukaryota</taxon>
        <taxon>Fungi</taxon>
        <taxon>Fungi incertae sedis</taxon>
        <taxon>Mucoromycota</taxon>
        <taxon>Mucoromycotina</taxon>
        <taxon>Mucoromycetes</taxon>
        <taxon>Mucorales</taxon>
        <taxon>Cunninghamellaceae</taxon>
        <taxon>Absidia</taxon>
    </lineage>
</organism>
<protein>
    <recommendedName>
        <fullName evidence="1">F-box domain-containing protein</fullName>
    </recommendedName>
</protein>
<dbReference type="Proteomes" id="UP000078561">
    <property type="component" value="Unassembled WGS sequence"/>
</dbReference>
<name>A0A163LND7_ABSGL</name>
<proteinExistence type="predicted"/>
<dbReference type="PROSITE" id="PS50181">
    <property type="entry name" value="FBOX"/>
    <property type="match status" value="1"/>
</dbReference>
<accession>A0A163LND7</accession>